<dbReference type="GO" id="GO:0005739">
    <property type="term" value="C:mitochondrion"/>
    <property type="evidence" value="ECO:0007669"/>
    <property type="project" value="InterPro"/>
</dbReference>
<accession>A0AAF0F780</accession>
<protein>
    <submittedName>
        <fullName evidence="1">Uncharacterized protein</fullName>
    </submittedName>
</protein>
<proteinExistence type="predicted"/>
<reference evidence="1" key="1">
    <citation type="submission" date="2023-03" db="EMBL/GenBank/DDBJ databases">
        <title>Mating type loci evolution in Malassezia.</title>
        <authorList>
            <person name="Coelho M.A."/>
        </authorList>
    </citation>
    <scope>NUCLEOTIDE SEQUENCE</scope>
    <source>
        <strain evidence="1">CBS 9431</strain>
    </source>
</reference>
<sequence length="163" mass="17947">MVSMALRARALATPTLRAGAKRSLHTSRVVCGEQAPSSAAQSAQYPQEGFNSSLWRFGLIALIGGAAAYRLTATKKDGSEEPAPLTKYIESLTTPTEETVKNNQAHLDWTLKKAESQLLMQDAQKPKAHRLKDLTIFEQYPRRNLPVGGEVDMSDLKLNPERV</sequence>
<dbReference type="EMBL" id="CP119961">
    <property type="protein sequence ID" value="WFD39562.1"/>
    <property type="molecule type" value="Genomic_DNA"/>
</dbReference>
<gene>
    <name evidence="1" type="ORF">MJAP1_002541</name>
</gene>
<name>A0AAF0F780_9BASI</name>
<organism evidence="1 2">
    <name type="scientific">Malassezia japonica</name>
    <dbReference type="NCBI Taxonomy" id="223818"/>
    <lineage>
        <taxon>Eukaryota</taxon>
        <taxon>Fungi</taxon>
        <taxon>Dikarya</taxon>
        <taxon>Basidiomycota</taxon>
        <taxon>Ustilaginomycotina</taxon>
        <taxon>Malasseziomycetes</taxon>
        <taxon>Malasseziales</taxon>
        <taxon>Malasseziaceae</taxon>
        <taxon>Malassezia</taxon>
    </lineage>
</organism>
<dbReference type="GeneID" id="85226192"/>
<dbReference type="PANTHER" id="PTHR42100:SF1">
    <property type="entry name" value="OXIDOREDUCTASE 178 KDA SUBUNIT, PUTATIVE (AFU_ORTHOLOGUE AFUA_8G04320)-RELATED"/>
    <property type="match status" value="1"/>
</dbReference>
<evidence type="ECO:0000313" key="1">
    <source>
        <dbReference type="EMBL" id="WFD39562.1"/>
    </source>
</evidence>
<dbReference type="InterPro" id="IPR034444">
    <property type="entry name" value="Nuo17.8"/>
</dbReference>
<keyword evidence="2" id="KW-1185">Reference proteome</keyword>
<dbReference type="AlphaFoldDB" id="A0AAF0F780"/>
<evidence type="ECO:0000313" key="2">
    <source>
        <dbReference type="Proteomes" id="UP001217754"/>
    </source>
</evidence>
<dbReference type="RefSeq" id="XP_060122459.1">
    <property type="nucleotide sequence ID" value="XM_060266476.1"/>
</dbReference>
<dbReference type="PANTHER" id="PTHR42100">
    <property type="entry name" value="OXIDOREDUCTASE 178 KDA SUBUNIT, PUTATIVE (AFU_ORTHOLOGUE AFUA_8G04320)-RELATED"/>
    <property type="match status" value="1"/>
</dbReference>
<dbReference type="Proteomes" id="UP001217754">
    <property type="component" value="Chromosome 4"/>
</dbReference>